<dbReference type="PATRIC" id="fig|1434110.4.peg.4679"/>
<gene>
    <name evidence="1" type="ORF">MSHOH_3662</name>
</gene>
<evidence type="ECO:0000313" key="1">
    <source>
        <dbReference type="EMBL" id="AKB80145.1"/>
    </source>
</evidence>
<reference evidence="1 2" key="1">
    <citation type="submission" date="2014-07" db="EMBL/GenBank/DDBJ databases">
        <title>Methanogenic archaea and the global carbon cycle.</title>
        <authorList>
            <person name="Henriksen J.R."/>
            <person name="Luke J."/>
            <person name="Reinhart S."/>
            <person name="Benedict M.N."/>
            <person name="Youngblut N.D."/>
            <person name="Metcalf M.E."/>
            <person name="Whitaker R.J."/>
            <person name="Metcalf W.W."/>
        </authorList>
    </citation>
    <scope>NUCLEOTIDE SEQUENCE [LARGE SCALE GENOMIC DNA]</scope>
    <source>
        <strain evidence="1 2">HB-1</strain>
    </source>
</reference>
<dbReference type="SMART" id="SM01325">
    <property type="entry name" value="DUF3160"/>
    <property type="match status" value="1"/>
</dbReference>
<evidence type="ECO:0000313" key="2">
    <source>
        <dbReference type="Proteomes" id="UP000033101"/>
    </source>
</evidence>
<dbReference type="Proteomes" id="UP000033101">
    <property type="component" value="Chromosome"/>
</dbReference>
<dbReference type="EMBL" id="CP009516">
    <property type="protein sequence ID" value="AKB80145.1"/>
    <property type="molecule type" value="Genomic_DNA"/>
</dbReference>
<sequence length="394" mass="45206">MPLKASELENYYLFTQQIPLINENRNLLYKNGFVVIENDVTNNRFKAEQVNATYRSLKVAGVPIFVTTDSLLHLYHIQFDETLKRIEEEEFYDKLWELDKAFLEASIEDYNEAKENNSDEEVTEAARRNVAYFAVALSLLEGKSDPNRIEAKSTEDQGSEKHSFEVPSFVKENVEAELALIEAHEGFETSPIFLYQEDYSQYVPRGHYTSSEKLMNYFKAMMWHGRISMLLRSGMITAEESTAEESTTEESMTESSALEELDKKARVQTFQALLISDHFDRDENLRARWDRIYDVTAFYVGFSDDLGPYEYAEALDAVFGDDRERVSFDNETLTALKVELEKYEGPKIYGGTGKIILAVPKLKTKLLMLQKVSGSWVNDTSQTPIFSISSVLLL</sequence>
<name>A0A0E3WUZ7_9EURY</name>
<keyword evidence="2" id="KW-1185">Reference proteome</keyword>
<dbReference type="STRING" id="1434110.MSHOH_3662"/>
<dbReference type="HOGENOM" id="CLU_699451_0_0_2"/>
<proteinExistence type="predicted"/>
<protein>
    <submittedName>
        <fullName evidence="1">dTDP-D-glucose 4,6-dehydratase</fullName>
    </submittedName>
</protein>
<accession>A0A0E3WUZ7</accession>
<dbReference type="AlphaFoldDB" id="A0A0E3WUZ7"/>
<dbReference type="Pfam" id="PF11369">
    <property type="entry name" value="DUF3160"/>
    <property type="match status" value="1"/>
</dbReference>
<dbReference type="InterPro" id="IPR022601">
    <property type="entry name" value="DUF3160"/>
</dbReference>
<dbReference type="KEGG" id="mhor:MSHOH_3662"/>
<organism evidence="1 2">
    <name type="scientific">Methanosarcina horonobensis HB-1 = JCM 15518</name>
    <dbReference type="NCBI Taxonomy" id="1434110"/>
    <lineage>
        <taxon>Archaea</taxon>
        <taxon>Methanobacteriati</taxon>
        <taxon>Methanobacteriota</taxon>
        <taxon>Stenosarchaea group</taxon>
        <taxon>Methanomicrobia</taxon>
        <taxon>Methanosarcinales</taxon>
        <taxon>Methanosarcinaceae</taxon>
        <taxon>Methanosarcina</taxon>
    </lineage>
</organism>